<dbReference type="Gene3D" id="1.10.10.60">
    <property type="entry name" value="Homeodomain-like"/>
    <property type="match status" value="1"/>
</dbReference>
<gene>
    <name evidence="3" type="ORF">N7498_001176</name>
</gene>
<feature type="compositionally biased region" description="Polar residues" evidence="1">
    <location>
        <begin position="156"/>
        <end position="165"/>
    </location>
</feature>
<dbReference type="RefSeq" id="XP_058313650.1">
    <property type="nucleotide sequence ID" value="XM_058448239.1"/>
</dbReference>
<dbReference type="PROSITE" id="PS50090">
    <property type="entry name" value="MYB_LIKE"/>
    <property type="match status" value="1"/>
</dbReference>
<accession>A0A9W9TDQ6</accession>
<protein>
    <recommendedName>
        <fullName evidence="2">Myb-like domain-containing protein</fullName>
    </recommendedName>
</protein>
<reference evidence="3" key="2">
    <citation type="journal article" date="2023" name="IMA Fungus">
        <title>Comparative genomic study of the Penicillium genus elucidates a diverse pangenome and 15 lateral gene transfer events.</title>
        <authorList>
            <person name="Petersen C."/>
            <person name="Sorensen T."/>
            <person name="Nielsen M.R."/>
            <person name="Sondergaard T.E."/>
            <person name="Sorensen J.L."/>
            <person name="Fitzpatrick D.A."/>
            <person name="Frisvad J.C."/>
            <person name="Nielsen K.L."/>
        </authorList>
    </citation>
    <scope>NUCLEOTIDE SEQUENCE</scope>
    <source>
        <strain evidence="3">IBT 15544</strain>
    </source>
</reference>
<dbReference type="InterPro" id="IPR001005">
    <property type="entry name" value="SANT/Myb"/>
</dbReference>
<evidence type="ECO:0000313" key="4">
    <source>
        <dbReference type="Proteomes" id="UP001150904"/>
    </source>
</evidence>
<name>A0A9W9TDQ6_9EURO</name>
<dbReference type="EMBL" id="JAPQKR010000004">
    <property type="protein sequence ID" value="KAJ5219077.1"/>
    <property type="molecule type" value="Genomic_DNA"/>
</dbReference>
<organism evidence="3 4">
    <name type="scientific">Penicillium cinerascens</name>
    <dbReference type="NCBI Taxonomy" id="70096"/>
    <lineage>
        <taxon>Eukaryota</taxon>
        <taxon>Fungi</taxon>
        <taxon>Dikarya</taxon>
        <taxon>Ascomycota</taxon>
        <taxon>Pezizomycotina</taxon>
        <taxon>Eurotiomycetes</taxon>
        <taxon>Eurotiomycetidae</taxon>
        <taxon>Eurotiales</taxon>
        <taxon>Aspergillaceae</taxon>
        <taxon>Penicillium</taxon>
    </lineage>
</organism>
<feature type="compositionally biased region" description="Low complexity" evidence="1">
    <location>
        <begin position="77"/>
        <end position="91"/>
    </location>
</feature>
<feature type="region of interest" description="Disordered" evidence="1">
    <location>
        <begin position="137"/>
        <end position="183"/>
    </location>
</feature>
<dbReference type="OrthoDB" id="4355514at2759"/>
<feature type="region of interest" description="Disordered" evidence="1">
    <location>
        <begin position="68"/>
        <end position="91"/>
    </location>
</feature>
<dbReference type="AlphaFoldDB" id="A0A9W9TDQ6"/>
<feature type="compositionally biased region" description="Basic and acidic residues" evidence="1">
    <location>
        <begin position="323"/>
        <end position="337"/>
    </location>
</feature>
<dbReference type="SUPFAM" id="SSF46689">
    <property type="entry name" value="Homeodomain-like"/>
    <property type="match status" value="1"/>
</dbReference>
<dbReference type="InterPro" id="IPR009057">
    <property type="entry name" value="Homeodomain-like_sf"/>
</dbReference>
<feature type="compositionally biased region" description="Basic residues" evidence="1">
    <location>
        <begin position="344"/>
        <end position="355"/>
    </location>
</feature>
<evidence type="ECO:0000313" key="3">
    <source>
        <dbReference type="EMBL" id="KAJ5219077.1"/>
    </source>
</evidence>
<evidence type="ECO:0000259" key="2">
    <source>
        <dbReference type="PROSITE" id="PS50090"/>
    </source>
</evidence>
<feature type="region of interest" description="Disordered" evidence="1">
    <location>
        <begin position="311"/>
        <end position="384"/>
    </location>
</feature>
<proteinExistence type="predicted"/>
<feature type="domain" description="Myb-like" evidence="2">
    <location>
        <begin position="266"/>
        <end position="316"/>
    </location>
</feature>
<feature type="region of interest" description="Disordered" evidence="1">
    <location>
        <begin position="1"/>
        <end position="22"/>
    </location>
</feature>
<dbReference type="Proteomes" id="UP001150904">
    <property type="component" value="Unassembled WGS sequence"/>
</dbReference>
<keyword evidence="4" id="KW-1185">Reference proteome</keyword>
<feature type="compositionally biased region" description="Basic residues" evidence="1">
    <location>
        <begin position="363"/>
        <end position="373"/>
    </location>
</feature>
<evidence type="ECO:0000256" key="1">
    <source>
        <dbReference type="SAM" id="MobiDB-lite"/>
    </source>
</evidence>
<sequence>MVTLNHQNFWQPTPNSPRRCSSVGSETQTIVITEQLNTSRESCEAGGYSQKNNVPEEEGRVMNFASETDRLSRPVSPDAYPDDAPAADKYPNYPEEVALYPSSRVSSTASVTGLDGPGTTRVFDVFEDDHMQFTASRRKRALGDPGIPSPKRRRYPTSTTINATKSRGRRTSQSEAESSSFHSGEDYADNHLVGLGNAIRYLKRFYSLSTVEAKFSDDLANADILKENLAVIQLATKTLQHAYGIIATSTLSIANPIRKATTVQARQVTTREKWTPEDDRRLLDLRDSQKWPWDRIHDTFPERTLNAVKQRHSGLLKQPKSPSSEENHSSFSGRRENCTQNVRRSQRLGRHHQLKNTRSDAGRHRRYTSRAVKHSGVSNGPRLDCIDPQLRSISKF</sequence>
<comment type="caution">
    <text evidence="3">The sequence shown here is derived from an EMBL/GenBank/DDBJ whole genome shotgun (WGS) entry which is preliminary data.</text>
</comment>
<reference evidence="3" key="1">
    <citation type="submission" date="2022-12" db="EMBL/GenBank/DDBJ databases">
        <authorList>
            <person name="Petersen C."/>
        </authorList>
    </citation>
    <scope>NUCLEOTIDE SEQUENCE</scope>
    <source>
        <strain evidence="3">IBT 15544</strain>
    </source>
</reference>
<dbReference type="GeneID" id="83175539"/>
<feature type="compositionally biased region" description="Low complexity" evidence="1">
    <location>
        <begin position="173"/>
        <end position="182"/>
    </location>
</feature>